<feature type="transmembrane region" description="Helical" evidence="1">
    <location>
        <begin position="102"/>
        <end position="121"/>
    </location>
</feature>
<sequence>MKTASRSWLFLPLLGGLIISAWLVLWWWGESPYARYLNHTGWLDIAPVARLCGAIPGGTVILPASLHVVAWLQMLTAMMLPTVTPLLEIFRRLTQARSDRHRLLSLILLGYLGIWTLFGVAMHALDSGLHMLAMQHPWLTVHGWLVGAAILALAGTYQFSLLKYRCLDKCRSPLVFVTEHWHGTNQRSASLLLGLHHGAFCIGCCWALMLLMFAVGTGSIAWMLALAAVMAAEKNLPWGRYVSKPLGVSLLLWAGAIVAQNY</sequence>
<dbReference type="InterPro" id="IPR018688">
    <property type="entry name" value="PpoB2-like"/>
</dbReference>
<feature type="transmembrane region" description="Helical" evidence="1">
    <location>
        <begin position="7"/>
        <end position="28"/>
    </location>
</feature>
<name>A0A1N7SUX9_9BURK</name>
<proteinExistence type="predicted"/>
<dbReference type="AlphaFoldDB" id="A0A1N7SUX9"/>
<dbReference type="OrthoDB" id="980055at2"/>
<keyword evidence="1" id="KW-1133">Transmembrane helix</keyword>
<protein>
    <recommendedName>
        <fullName evidence="4">Metal-binding integral membrane protein</fullName>
    </recommendedName>
</protein>
<evidence type="ECO:0000256" key="1">
    <source>
        <dbReference type="SAM" id="Phobius"/>
    </source>
</evidence>
<feature type="transmembrane region" description="Helical" evidence="1">
    <location>
        <begin position="68"/>
        <end position="90"/>
    </location>
</feature>
<organism evidence="2 3">
    <name type="scientific">Paraburkholderia piptadeniae</name>
    <dbReference type="NCBI Taxonomy" id="1701573"/>
    <lineage>
        <taxon>Bacteria</taxon>
        <taxon>Pseudomonadati</taxon>
        <taxon>Pseudomonadota</taxon>
        <taxon>Betaproteobacteria</taxon>
        <taxon>Burkholderiales</taxon>
        <taxon>Burkholderiaceae</taxon>
        <taxon>Paraburkholderia</taxon>
    </lineage>
</organism>
<dbReference type="RefSeq" id="WP_087739779.1">
    <property type="nucleotide sequence ID" value="NZ_CYGY02000113.1"/>
</dbReference>
<accession>A0A1N7SUX9</accession>
<evidence type="ECO:0000313" key="3">
    <source>
        <dbReference type="Proteomes" id="UP000195569"/>
    </source>
</evidence>
<gene>
    <name evidence="2" type="ORF">BN2476_1130012</name>
</gene>
<keyword evidence="3" id="KW-1185">Reference proteome</keyword>
<comment type="caution">
    <text evidence="2">The sequence shown here is derived from an EMBL/GenBank/DDBJ whole genome shotgun (WGS) entry which is preliminary data.</text>
</comment>
<keyword evidence="1" id="KW-0812">Transmembrane</keyword>
<feature type="transmembrane region" description="Helical" evidence="1">
    <location>
        <begin position="241"/>
        <end position="259"/>
    </location>
</feature>
<dbReference type="EMBL" id="CYGY02000113">
    <property type="protein sequence ID" value="SIT51271.1"/>
    <property type="molecule type" value="Genomic_DNA"/>
</dbReference>
<feature type="transmembrane region" description="Helical" evidence="1">
    <location>
        <begin position="141"/>
        <end position="162"/>
    </location>
</feature>
<evidence type="ECO:0008006" key="4">
    <source>
        <dbReference type="Google" id="ProtNLM"/>
    </source>
</evidence>
<keyword evidence="1" id="KW-0472">Membrane</keyword>
<evidence type="ECO:0000313" key="2">
    <source>
        <dbReference type="EMBL" id="SIT51271.1"/>
    </source>
</evidence>
<reference evidence="2" key="1">
    <citation type="submission" date="2016-12" db="EMBL/GenBank/DDBJ databases">
        <authorList>
            <person name="Moulin L."/>
        </authorList>
    </citation>
    <scope>NUCLEOTIDE SEQUENCE [LARGE SCALE GENOMIC DNA]</scope>
    <source>
        <strain evidence="2">STM 7183</strain>
    </source>
</reference>
<dbReference type="Pfam" id="PF09948">
    <property type="entry name" value="PpoB2"/>
    <property type="match status" value="1"/>
</dbReference>
<dbReference type="Proteomes" id="UP000195569">
    <property type="component" value="Unassembled WGS sequence"/>
</dbReference>
<feature type="transmembrane region" description="Helical" evidence="1">
    <location>
        <begin position="200"/>
        <end position="229"/>
    </location>
</feature>